<dbReference type="GO" id="GO:0016746">
    <property type="term" value="F:acyltransferase activity"/>
    <property type="evidence" value="ECO:0007669"/>
    <property type="project" value="InterPro"/>
</dbReference>
<reference evidence="1" key="1">
    <citation type="submission" date="2024-02" db="EMBL/GenBank/DDBJ databases">
        <authorList>
            <consortium name="Clinical and Environmental Microbiology Branch: Whole genome sequencing antimicrobial resistance pathogens in the healthcare setting"/>
        </authorList>
    </citation>
    <scope>NUCLEOTIDE SEQUENCE</scope>
    <source>
        <strain evidence="1">Whole organism</strain>
    </source>
</reference>
<evidence type="ECO:0000313" key="2">
    <source>
        <dbReference type="Proteomes" id="UP001169574"/>
    </source>
</evidence>
<evidence type="ECO:0000313" key="1">
    <source>
        <dbReference type="EMBL" id="EMM7455832.1"/>
    </source>
</evidence>
<proteinExistence type="predicted"/>
<dbReference type="AlphaFoldDB" id="A0AAN4JDF1"/>
<dbReference type="Gene3D" id="3.40.47.10">
    <property type="match status" value="1"/>
</dbReference>
<dbReference type="EMBL" id="ABLGCN030000001">
    <property type="protein sequence ID" value="EMM7455832.1"/>
    <property type="molecule type" value="Genomic_DNA"/>
</dbReference>
<sequence length="337" mass="37229">MTLPLSIAATGMCCNVGYSVPSAFAAIQAGLDHFAETSFYDLNGKPLVGAQLYKNDTWGDERLLWMFNCVVAECISKFPKIIPEKTCLIFLLAEETQNYSSTGYHPLFNRVKTPYHHTSFCIQEGKTGIGTAVLNAQHLIYSETVSHVLIVGVDSYFYPSRINDLLSRERVLCTSNRDGFIPGEGAGAIVLCKPQNAVQSVCITGTGVDSENAHILQYEKPNMAKGLSRAIRKALQESASLLVETDFHVSGVTGESWYFREVALAINRCLEKKKRQYSHYQLASNIGETGAASGLLTLAYLNEMMLRSSEINQKVLLHFSGDNGQRVAFIAEYLKDK</sequence>
<comment type="caution">
    <text evidence="1">The sequence shown here is derived from an EMBL/GenBank/DDBJ whole genome shotgun (WGS) entry which is preliminary data.</text>
</comment>
<gene>
    <name evidence="1" type="ORF">P7U51_000271</name>
</gene>
<organism evidence="1 2">
    <name type="scientific">Citrobacter freundii</name>
    <dbReference type="NCBI Taxonomy" id="546"/>
    <lineage>
        <taxon>Bacteria</taxon>
        <taxon>Pseudomonadati</taxon>
        <taxon>Pseudomonadota</taxon>
        <taxon>Gammaproteobacteria</taxon>
        <taxon>Enterobacterales</taxon>
        <taxon>Enterobacteriaceae</taxon>
        <taxon>Citrobacter</taxon>
        <taxon>Citrobacter freundii complex</taxon>
    </lineage>
</organism>
<protein>
    <submittedName>
        <fullName evidence="1">Uncharacterized protein</fullName>
    </submittedName>
</protein>
<dbReference type="GO" id="GO:0044281">
    <property type="term" value="P:small molecule metabolic process"/>
    <property type="evidence" value="ECO:0007669"/>
    <property type="project" value="UniProtKB-ARBA"/>
</dbReference>
<dbReference type="RefSeq" id="WP_049001328.1">
    <property type="nucleotide sequence ID" value="NZ_CADCYN010000001.1"/>
</dbReference>
<accession>A0AAN4JDF1</accession>
<dbReference type="SUPFAM" id="SSF53901">
    <property type="entry name" value="Thiolase-like"/>
    <property type="match status" value="1"/>
</dbReference>
<name>A0AAN4JDF1_CITFR</name>
<dbReference type="InterPro" id="IPR016039">
    <property type="entry name" value="Thiolase-like"/>
</dbReference>
<dbReference type="Proteomes" id="UP001169574">
    <property type="component" value="Unassembled WGS sequence"/>
</dbReference>